<organism evidence="3">
    <name type="scientific">Macaca mulatta</name>
    <name type="common">Rhesus macaque</name>
    <dbReference type="NCBI Taxonomy" id="9544"/>
    <lineage>
        <taxon>Eukaryota</taxon>
        <taxon>Metazoa</taxon>
        <taxon>Chordata</taxon>
        <taxon>Craniata</taxon>
        <taxon>Vertebrata</taxon>
        <taxon>Euteleostomi</taxon>
        <taxon>Mammalia</taxon>
        <taxon>Eutheria</taxon>
        <taxon>Euarchontoglires</taxon>
        <taxon>Primates</taxon>
        <taxon>Haplorrhini</taxon>
        <taxon>Catarrhini</taxon>
        <taxon>Cercopithecidae</taxon>
        <taxon>Cercopithecinae</taxon>
        <taxon>Macaca</taxon>
    </lineage>
</organism>
<accession>G7MHW2</accession>
<dbReference type="PANTHER" id="PTHR47835">
    <property type="entry name" value="HFM1, ATP DEPENDENT DNA HELICASE HOMOLOG"/>
    <property type="match status" value="1"/>
</dbReference>
<evidence type="ECO:0000259" key="2">
    <source>
        <dbReference type="SMART" id="SM00973"/>
    </source>
</evidence>
<feature type="non-terminal residue" evidence="3">
    <location>
        <position position="1"/>
    </location>
</feature>
<dbReference type="FunFam" id="1.10.3380.10:FF:000006">
    <property type="entry name" value="probable ATP-dependent DNA helicase HFM1 isoform X1"/>
    <property type="match status" value="1"/>
</dbReference>
<sequence length="378" mass="43366">TEAGRLMAWYYITFETVKKFYTISGKETLSDLVTLIASCKEFLDIQLRINEKKTLNTLNKDPHRITIRFPMEGRIKTREMKVNCLIQAQLGCIPIQDFALTQDTAKIFRHGSRITRCITLSNAIVNAGLTSFKKIKETDARELEVYLHKIMDSVLLKAGNWAKKIAVKRALKSEDLSINLLSSEFGMTASKKPGNRECNHPCKSKHTCGHDCCKIGVAQKSEIKESTISSYLSDLRNRNAVSSVPPVKRLKIQMNKSQGVDLKEFEYTLKVEMISWLLSEYLNISEFPIMEQWDQPEIYGKVRQEPSEYQDKGFGNTLSSSTRASKLPLQESKSKFQREMSNEKLCFTCSEKKPKSSNYKKVDFFVRNSECKKEVDFR</sequence>
<dbReference type="Pfam" id="PF02889">
    <property type="entry name" value="Sec63"/>
    <property type="match status" value="1"/>
</dbReference>
<dbReference type="Proteomes" id="UP000013456">
    <property type="component" value="Chromosome 1"/>
</dbReference>
<proteinExistence type="predicted"/>
<dbReference type="GO" id="GO:0016787">
    <property type="term" value="F:hydrolase activity"/>
    <property type="evidence" value="ECO:0007669"/>
    <property type="project" value="UniProtKB-KW"/>
</dbReference>
<evidence type="ECO:0000313" key="3">
    <source>
        <dbReference type="EMBL" id="EHH14942.1"/>
    </source>
</evidence>
<feature type="region of interest" description="Disordered" evidence="1">
    <location>
        <begin position="309"/>
        <end position="339"/>
    </location>
</feature>
<gene>
    <name evidence="3" type="ORF">EGK_00958</name>
</gene>
<dbReference type="GO" id="GO:0051321">
    <property type="term" value="P:meiotic cell cycle"/>
    <property type="evidence" value="ECO:0007669"/>
    <property type="project" value="UniProtKB-KW"/>
</dbReference>
<dbReference type="InterPro" id="IPR004179">
    <property type="entry name" value="Sec63-dom"/>
</dbReference>
<reference evidence="3" key="1">
    <citation type="journal article" date="2011" name="Nat. Biotechnol.">
        <title>Genome sequencing and comparison of two nonhuman primate animal models, the cynomolgus and Chinese rhesus macaques.</title>
        <authorList>
            <person name="Yan G."/>
            <person name="Zhang G."/>
            <person name="Fang X."/>
            <person name="Zhang Y."/>
            <person name="Li C."/>
            <person name="Ling F."/>
            <person name="Cooper D.N."/>
            <person name="Li Q."/>
            <person name="Li Y."/>
            <person name="van Gool A.J."/>
            <person name="Du H."/>
            <person name="Chen J."/>
            <person name="Chen R."/>
            <person name="Zhang P."/>
            <person name="Huang Z."/>
            <person name="Thompson J.R."/>
            <person name="Meng Y."/>
            <person name="Bai Y."/>
            <person name="Wang J."/>
            <person name="Zhuo M."/>
            <person name="Wang T."/>
            <person name="Huang Y."/>
            <person name="Wei L."/>
            <person name="Li J."/>
            <person name="Wang Z."/>
            <person name="Hu H."/>
            <person name="Yang P."/>
            <person name="Le L."/>
            <person name="Stenson P.D."/>
            <person name="Li B."/>
            <person name="Liu X."/>
            <person name="Ball E.V."/>
            <person name="An N."/>
            <person name="Huang Q."/>
            <person name="Zhang Y."/>
            <person name="Fan W."/>
            <person name="Zhang X."/>
            <person name="Li Y."/>
            <person name="Wang W."/>
            <person name="Katze M.G."/>
            <person name="Su B."/>
            <person name="Nielsen R."/>
            <person name="Yang H."/>
            <person name="Wang J."/>
            <person name="Wang X."/>
            <person name="Wang J."/>
        </authorList>
    </citation>
    <scope>NUCLEOTIDE SEQUENCE [LARGE SCALE GENOMIC DNA]</scope>
    <source>
        <strain evidence="3">CR-5</strain>
    </source>
</reference>
<dbReference type="SUPFAM" id="SSF158702">
    <property type="entry name" value="Sec63 N-terminal domain-like"/>
    <property type="match status" value="1"/>
</dbReference>
<dbReference type="AlphaFoldDB" id="G7MHW2"/>
<dbReference type="EMBL" id="CM001253">
    <property type="protein sequence ID" value="EHH14942.1"/>
    <property type="molecule type" value="Genomic_DNA"/>
</dbReference>
<evidence type="ECO:0000256" key="1">
    <source>
        <dbReference type="SAM" id="MobiDB-lite"/>
    </source>
</evidence>
<dbReference type="SMART" id="SM00973">
    <property type="entry name" value="Sec63"/>
    <property type="match status" value="1"/>
</dbReference>
<feature type="non-terminal residue" evidence="3">
    <location>
        <position position="378"/>
    </location>
</feature>
<dbReference type="PANTHER" id="PTHR47835:SF3">
    <property type="entry name" value="HELICASE FOR MEIOSIS 1"/>
    <property type="match status" value="1"/>
</dbReference>
<name>G7MHW2_MACMU</name>
<dbReference type="Gene3D" id="1.10.3380.10">
    <property type="entry name" value="Sec63 N-terminal domain-like domain"/>
    <property type="match status" value="1"/>
</dbReference>
<feature type="domain" description="SEC63" evidence="2">
    <location>
        <begin position="1"/>
        <end position="287"/>
    </location>
</feature>
<dbReference type="GO" id="GO:0043138">
    <property type="term" value="F:3'-5' DNA helicase activity"/>
    <property type="evidence" value="ECO:0007669"/>
    <property type="project" value="UniProtKB-EC"/>
</dbReference>
<protein>
    <recommendedName>
        <fullName evidence="2">SEC63 domain-containing protein</fullName>
    </recommendedName>
</protein>
<dbReference type="InterPro" id="IPR052247">
    <property type="entry name" value="Meiotic_Crossover_Helicase"/>
</dbReference>